<name>A0A3L6PGZ3_PANMI</name>
<dbReference type="AlphaFoldDB" id="A0A3L6PGZ3"/>
<accession>A0A3L6PGZ3</accession>
<keyword evidence="2" id="KW-1185">Reference proteome</keyword>
<dbReference type="Proteomes" id="UP000275267">
    <property type="component" value="Unassembled WGS sequence"/>
</dbReference>
<evidence type="ECO:0000313" key="2">
    <source>
        <dbReference type="Proteomes" id="UP000275267"/>
    </source>
</evidence>
<gene>
    <name evidence="1" type="ORF">C2845_PM10G14910</name>
</gene>
<organism evidence="1 2">
    <name type="scientific">Panicum miliaceum</name>
    <name type="common">Proso millet</name>
    <name type="synonym">Broomcorn millet</name>
    <dbReference type="NCBI Taxonomy" id="4540"/>
    <lineage>
        <taxon>Eukaryota</taxon>
        <taxon>Viridiplantae</taxon>
        <taxon>Streptophyta</taxon>
        <taxon>Embryophyta</taxon>
        <taxon>Tracheophyta</taxon>
        <taxon>Spermatophyta</taxon>
        <taxon>Magnoliopsida</taxon>
        <taxon>Liliopsida</taxon>
        <taxon>Poales</taxon>
        <taxon>Poaceae</taxon>
        <taxon>PACMAD clade</taxon>
        <taxon>Panicoideae</taxon>
        <taxon>Panicodae</taxon>
        <taxon>Paniceae</taxon>
        <taxon>Panicinae</taxon>
        <taxon>Panicum</taxon>
        <taxon>Panicum sect. Panicum</taxon>
    </lineage>
</organism>
<sequence>MPFSFPTCTEPQSPQIRATMAAAPFRLTSSPQLLAPFTCSHPWRRQNPPPRHPLDCFLPPAHSQSMRPCSNRRPCNPWCCHVSLRQQGRGVEEHAGELRIAAGWVRLCQASRIGKVAADRGVLVCCSGNFFFVST</sequence>
<reference evidence="2" key="1">
    <citation type="journal article" date="2019" name="Nat. Commun.">
        <title>The genome of broomcorn millet.</title>
        <authorList>
            <person name="Zou C."/>
            <person name="Miki D."/>
            <person name="Li D."/>
            <person name="Tang Q."/>
            <person name="Xiao L."/>
            <person name="Rajput S."/>
            <person name="Deng P."/>
            <person name="Jia W."/>
            <person name="Huang R."/>
            <person name="Zhang M."/>
            <person name="Sun Y."/>
            <person name="Hu J."/>
            <person name="Fu X."/>
            <person name="Schnable P.S."/>
            <person name="Li F."/>
            <person name="Zhang H."/>
            <person name="Feng B."/>
            <person name="Zhu X."/>
            <person name="Liu R."/>
            <person name="Schnable J.C."/>
            <person name="Zhu J.-K."/>
            <person name="Zhang H."/>
        </authorList>
    </citation>
    <scope>NUCLEOTIDE SEQUENCE [LARGE SCALE GENOMIC DNA]</scope>
</reference>
<evidence type="ECO:0000313" key="1">
    <source>
        <dbReference type="EMBL" id="RLM56269.1"/>
    </source>
</evidence>
<dbReference type="EMBL" id="PQIB02000018">
    <property type="protein sequence ID" value="RLM56269.1"/>
    <property type="molecule type" value="Genomic_DNA"/>
</dbReference>
<protein>
    <submittedName>
        <fullName evidence="1">Uncharacterized protein</fullName>
    </submittedName>
</protein>
<comment type="caution">
    <text evidence="1">The sequence shown here is derived from an EMBL/GenBank/DDBJ whole genome shotgun (WGS) entry which is preliminary data.</text>
</comment>
<proteinExistence type="predicted"/>